<dbReference type="EMBL" id="JALJOT010000013">
    <property type="protein sequence ID" value="KAK9904109.1"/>
    <property type="molecule type" value="Genomic_DNA"/>
</dbReference>
<keyword evidence="6 7" id="KW-0067">ATP-binding</keyword>
<keyword evidence="11" id="KW-1185">Reference proteome</keyword>
<feature type="compositionally biased region" description="Low complexity" evidence="8">
    <location>
        <begin position="445"/>
        <end position="459"/>
    </location>
</feature>
<evidence type="ECO:0000256" key="8">
    <source>
        <dbReference type="SAM" id="MobiDB-lite"/>
    </source>
</evidence>
<protein>
    <recommendedName>
        <fullName evidence="9">Protein kinase domain-containing protein</fullName>
    </recommendedName>
</protein>
<evidence type="ECO:0000256" key="7">
    <source>
        <dbReference type="PROSITE-ProRule" id="PRU10141"/>
    </source>
</evidence>
<keyword evidence="2" id="KW-0723">Serine/threonine-protein kinase</keyword>
<organism evidence="10 11">
    <name type="scientific">Coccomyxa subellipsoidea</name>
    <dbReference type="NCBI Taxonomy" id="248742"/>
    <lineage>
        <taxon>Eukaryota</taxon>
        <taxon>Viridiplantae</taxon>
        <taxon>Chlorophyta</taxon>
        <taxon>core chlorophytes</taxon>
        <taxon>Trebouxiophyceae</taxon>
        <taxon>Trebouxiophyceae incertae sedis</taxon>
        <taxon>Coccomyxaceae</taxon>
        <taxon>Coccomyxa</taxon>
    </lineage>
</organism>
<name>A0ABR2YFD1_9CHLO</name>
<dbReference type="InterPro" id="IPR011009">
    <property type="entry name" value="Kinase-like_dom_sf"/>
</dbReference>
<evidence type="ECO:0000256" key="1">
    <source>
        <dbReference type="ARBA" id="ARBA00006485"/>
    </source>
</evidence>
<accession>A0ABR2YFD1</accession>
<comment type="similarity">
    <text evidence="1">Belongs to the protein kinase superfamily. CMGC Ser/Thr protein kinase family. CDC2/CDKX subfamily.</text>
</comment>
<dbReference type="SUPFAM" id="SSF56112">
    <property type="entry name" value="Protein kinase-like (PK-like)"/>
    <property type="match status" value="1"/>
</dbReference>
<feature type="binding site" evidence="7">
    <location>
        <position position="79"/>
    </location>
    <ligand>
        <name>ATP</name>
        <dbReference type="ChEBI" id="CHEBI:30616"/>
    </ligand>
</feature>
<evidence type="ECO:0000256" key="3">
    <source>
        <dbReference type="ARBA" id="ARBA00022679"/>
    </source>
</evidence>
<dbReference type="InterPro" id="IPR050108">
    <property type="entry name" value="CDK"/>
</dbReference>
<dbReference type="Proteomes" id="UP001491310">
    <property type="component" value="Unassembled WGS sequence"/>
</dbReference>
<keyword evidence="3" id="KW-0808">Transferase</keyword>
<reference evidence="10 11" key="1">
    <citation type="journal article" date="2024" name="Nat. Commun.">
        <title>Phylogenomics reveals the evolutionary origins of lichenization in chlorophyte algae.</title>
        <authorList>
            <person name="Puginier C."/>
            <person name="Libourel C."/>
            <person name="Otte J."/>
            <person name="Skaloud P."/>
            <person name="Haon M."/>
            <person name="Grisel S."/>
            <person name="Petersen M."/>
            <person name="Berrin J.G."/>
            <person name="Delaux P.M."/>
            <person name="Dal Grande F."/>
            <person name="Keller J."/>
        </authorList>
    </citation>
    <scope>NUCLEOTIDE SEQUENCE [LARGE SCALE GENOMIC DNA]</scope>
    <source>
        <strain evidence="10 11">SAG 216-7</strain>
    </source>
</reference>
<comment type="caution">
    <text evidence="10">The sequence shown here is derived from an EMBL/GenBank/DDBJ whole genome shotgun (WGS) entry which is preliminary data.</text>
</comment>
<keyword evidence="5" id="KW-0418">Kinase</keyword>
<dbReference type="Pfam" id="PF00069">
    <property type="entry name" value="Pkinase"/>
    <property type="match status" value="1"/>
</dbReference>
<dbReference type="CDD" id="cd07840">
    <property type="entry name" value="STKc_CDK9_like"/>
    <property type="match status" value="1"/>
</dbReference>
<dbReference type="Gene3D" id="1.10.510.10">
    <property type="entry name" value="Transferase(Phosphotransferase) domain 1"/>
    <property type="match status" value="1"/>
</dbReference>
<dbReference type="InterPro" id="IPR017441">
    <property type="entry name" value="Protein_kinase_ATP_BS"/>
</dbReference>
<dbReference type="PANTHER" id="PTHR24056">
    <property type="entry name" value="CELL DIVISION PROTEIN KINASE"/>
    <property type="match status" value="1"/>
</dbReference>
<evidence type="ECO:0000256" key="6">
    <source>
        <dbReference type="ARBA" id="ARBA00022840"/>
    </source>
</evidence>
<dbReference type="InterPro" id="IPR008271">
    <property type="entry name" value="Ser/Thr_kinase_AS"/>
</dbReference>
<evidence type="ECO:0000259" key="9">
    <source>
        <dbReference type="PROSITE" id="PS50011"/>
    </source>
</evidence>
<evidence type="ECO:0000256" key="5">
    <source>
        <dbReference type="ARBA" id="ARBA00022777"/>
    </source>
</evidence>
<evidence type="ECO:0000313" key="11">
    <source>
        <dbReference type="Proteomes" id="UP001491310"/>
    </source>
</evidence>
<feature type="region of interest" description="Disordered" evidence="8">
    <location>
        <begin position="370"/>
        <end position="478"/>
    </location>
</feature>
<sequence length="567" mass="62294">MTNYVPRPPVVTATPLRSGPQLAERWKVQLPNVGAGDEQFGGCRGVEHCYERVKQIGEGTYGQVYLATDNKTNEFVALKKIRMDNEKEGFPITAIREIKLLKNLNHENVINLKEIVRSQTHRCNNNKGSIYMVFDYMDHDMTGLMERLGYKFTVPQIKCYMKQLLKGLAHCHHQGVLHRDLKAANLLINNSGALKLADFGLARKFREGDKDSRFTNRVITLWYRPPELLLGSDHYGPEVDMWSVGCIFAELLTGKPLFPGRDETDQIDRIAKVTGSPVEDNYPGCSKLPFYSIVSHKYVQNRLRRHLLGMCPHLPEGALELLEKMLKLDPVRRISAEEAFRDNFFWLTDPKPCEPKDLPKFDASHELDMKRKRQAEREQRQQGGGQHGHGSHGADAKRARHNPHPATAHSAYAPAGQAPHGNFRQPMPAPAAAAQRGGVPGGHGNPAAGYYPGPAANRGGPAGSRTGFAGGAAAPGQRAYAPAPVPMAAPAAYGQQQQQQYSARPAAGYAAGQRYPQAQAPAAAYASQQQQQYGGGYMHPAAQPAPYQGYTAPRAPFAAGKIEVEGG</sequence>
<dbReference type="PROSITE" id="PS00107">
    <property type="entry name" value="PROTEIN_KINASE_ATP"/>
    <property type="match status" value="1"/>
</dbReference>
<gene>
    <name evidence="10" type="ORF">WJX75_004762</name>
</gene>
<feature type="domain" description="Protein kinase" evidence="9">
    <location>
        <begin position="50"/>
        <end position="345"/>
    </location>
</feature>
<proteinExistence type="inferred from homology"/>
<dbReference type="PANTHER" id="PTHR24056:SF546">
    <property type="entry name" value="CYCLIN-DEPENDENT KINASE 12"/>
    <property type="match status" value="1"/>
</dbReference>
<dbReference type="PROSITE" id="PS00108">
    <property type="entry name" value="PROTEIN_KINASE_ST"/>
    <property type="match status" value="1"/>
</dbReference>
<evidence type="ECO:0000256" key="2">
    <source>
        <dbReference type="ARBA" id="ARBA00022527"/>
    </source>
</evidence>
<dbReference type="PROSITE" id="PS50011">
    <property type="entry name" value="PROTEIN_KINASE_DOM"/>
    <property type="match status" value="1"/>
</dbReference>
<dbReference type="InterPro" id="IPR000719">
    <property type="entry name" value="Prot_kinase_dom"/>
</dbReference>
<dbReference type="Gene3D" id="3.30.200.20">
    <property type="entry name" value="Phosphorylase Kinase, domain 1"/>
    <property type="match status" value="1"/>
</dbReference>
<keyword evidence="4 7" id="KW-0547">Nucleotide-binding</keyword>
<feature type="compositionally biased region" description="Basic and acidic residues" evidence="8">
    <location>
        <begin position="370"/>
        <end position="380"/>
    </location>
</feature>
<dbReference type="SMART" id="SM00220">
    <property type="entry name" value="S_TKc"/>
    <property type="match status" value="1"/>
</dbReference>
<evidence type="ECO:0000256" key="4">
    <source>
        <dbReference type="ARBA" id="ARBA00022741"/>
    </source>
</evidence>
<evidence type="ECO:0000313" key="10">
    <source>
        <dbReference type="EMBL" id="KAK9904109.1"/>
    </source>
</evidence>